<keyword evidence="7" id="KW-0808">Transferase</keyword>
<dbReference type="Gene3D" id="3.40.1380.40">
    <property type="match status" value="1"/>
</dbReference>
<keyword evidence="9" id="KW-0479">Metal-binding</keyword>
<dbReference type="GO" id="GO:0012505">
    <property type="term" value="C:endomembrane system"/>
    <property type="evidence" value="ECO:0007669"/>
    <property type="project" value="UniProtKB-SubCell"/>
</dbReference>
<feature type="transmembrane region" description="Helical" evidence="14">
    <location>
        <begin position="465"/>
        <end position="485"/>
    </location>
</feature>
<dbReference type="AlphaFoldDB" id="A0A7M3MKY0"/>
<keyword evidence="18" id="KW-1185">Reference proteome</keyword>
<feature type="transmembrane region" description="Helical" evidence="14">
    <location>
        <begin position="305"/>
        <end position="335"/>
    </location>
</feature>
<dbReference type="Proteomes" id="UP000448292">
    <property type="component" value="Unassembled WGS sequence"/>
</dbReference>
<feature type="transmembrane region" description="Helical" evidence="14">
    <location>
        <begin position="426"/>
        <end position="453"/>
    </location>
</feature>
<evidence type="ECO:0000256" key="3">
    <source>
        <dbReference type="ARBA" id="ARBA00004127"/>
    </source>
</evidence>
<evidence type="ECO:0000256" key="6">
    <source>
        <dbReference type="ARBA" id="ARBA00022676"/>
    </source>
</evidence>
<dbReference type="Pfam" id="PF21436">
    <property type="entry name" value="STT3-PglB_core"/>
    <property type="match status" value="1"/>
</dbReference>
<dbReference type="GO" id="GO:0004576">
    <property type="term" value="F:oligosaccharyl transferase activity"/>
    <property type="evidence" value="ECO:0007669"/>
    <property type="project" value="InterPro"/>
</dbReference>
<feature type="transmembrane region" description="Helical" evidence="14">
    <location>
        <begin position="497"/>
        <end position="518"/>
    </location>
</feature>
<dbReference type="PANTHER" id="PTHR13872:SF1">
    <property type="entry name" value="DOLICHYL-DIPHOSPHOOLIGOSACCHARIDE--PROTEIN GLYCOSYLTRANSFERASE SUBUNIT STT3B"/>
    <property type="match status" value="1"/>
</dbReference>
<dbReference type="InterPro" id="IPR048999">
    <property type="entry name" value="STT3-PglB_core"/>
</dbReference>
<keyword evidence="12 14" id="KW-0472">Membrane</keyword>
<sequence>MPGHDAPPQALKSGKSIASPCHFGTSSLFLRYSHTKRQYTRTPHVHSYFDIFHSRRGRFGQEWKAIVAICAIVLLAGTAVRMQELPSWNQEAYKVAGEFIMGTHDAYHWLAGALGFGTAADQPPSRLLRVVSGLTGFSAGNTGFFLPAVFGGLVGAATVLWAWALGGLRAGLVAGVVATMAPGYYYRSRLGYYDTDIVTLLFPLLLTFGLALWLESSLRPSWLKRFGPERDPGRFEDGGGDQDAERARADAYIPDRFFLLWPALLGGFGAWAALWHGHMLTFLQLTVFMLLFLVAAAGRRGRRGALLWGVAAFAAAGFWGGFGFVGALAAALIAAALPASTRMRLNAWISGLALVLVVLVASGAAGAIIDGAASFLGSYVKPVAQQSAFRGREVGELVFPGIGQSVIEAQNLPLAEVFARFHPWNWLSLAGIGGFLFLLVLRPTALFLLPFLLISLASFKLGTRMAMFGAPAVGLGVGFLFLWMGRTVFGGRPWSNYALTLVLGAIAFVLALPGLSVFKELPPTPVLSRNHAEALIALGQTADEGSQVWTWWDWGYATHYYAQLHSFADGGRHYGEHVFTLGLALTTPNPLQSAQLIQFSALNDNEPWHAWEDMGMYETREFLRSLGSDVKNFAPETSQYVVATFENIRLSPWICYYGTWDFEKQKGVHARVASIRESFNLDWDEGAMVLQSDDEPVPVKSIHVLTADGRKDRHYEQNAGPHLILNTESQRYFAVDELAFQSMLVQLLIAPKDLERMNRHFELVYDDFPWVRIYKVRAKQPPFLNGGGTESRQ</sequence>
<evidence type="ECO:0000256" key="5">
    <source>
        <dbReference type="ARBA" id="ARBA00010810"/>
    </source>
</evidence>
<evidence type="ECO:0000256" key="7">
    <source>
        <dbReference type="ARBA" id="ARBA00022679"/>
    </source>
</evidence>
<feature type="transmembrane region" description="Helical" evidence="14">
    <location>
        <begin position="280"/>
        <end position="298"/>
    </location>
</feature>
<evidence type="ECO:0000256" key="4">
    <source>
        <dbReference type="ARBA" id="ARBA00004922"/>
    </source>
</evidence>
<evidence type="ECO:0000256" key="12">
    <source>
        <dbReference type="ARBA" id="ARBA00023136"/>
    </source>
</evidence>
<name>A0A7M3MKY0_9BACT</name>
<dbReference type="InterPro" id="IPR048307">
    <property type="entry name" value="STT3_N"/>
</dbReference>
<keyword evidence="11 14" id="KW-1133">Transmembrane helix</keyword>
<feature type="transmembrane region" description="Helical" evidence="14">
    <location>
        <begin position="63"/>
        <end position="80"/>
    </location>
</feature>
<comment type="subcellular location">
    <subcellularLocation>
        <location evidence="3">Endomembrane system</location>
        <topology evidence="3">Multi-pass membrane protein</topology>
    </subcellularLocation>
</comment>
<keyword evidence="8 14" id="KW-0812">Transmembrane</keyword>
<comment type="caution">
    <text evidence="17">The sequence shown here is derived from an EMBL/GenBank/DDBJ whole genome shotgun (WGS) entry which is preliminary data.</text>
</comment>
<feature type="transmembrane region" description="Helical" evidence="14">
    <location>
        <begin position="257"/>
        <end position="274"/>
    </location>
</feature>
<evidence type="ECO:0000256" key="1">
    <source>
        <dbReference type="ARBA" id="ARBA00001936"/>
    </source>
</evidence>
<comment type="cofactor">
    <cofactor evidence="1">
        <name>Mn(2+)</name>
        <dbReference type="ChEBI" id="CHEBI:29035"/>
    </cofactor>
</comment>
<evidence type="ECO:0000256" key="10">
    <source>
        <dbReference type="ARBA" id="ARBA00022842"/>
    </source>
</evidence>
<evidence type="ECO:0000256" key="9">
    <source>
        <dbReference type="ARBA" id="ARBA00022723"/>
    </source>
</evidence>
<keyword evidence="10" id="KW-0460">Magnesium</keyword>
<dbReference type="PANTHER" id="PTHR13872">
    <property type="entry name" value="DOLICHYL-DIPHOSPHOOLIGOSACCHARIDE--PROTEIN GLYCOSYLTRANSFERASE SUBUNIT"/>
    <property type="match status" value="1"/>
</dbReference>
<evidence type="ECO:0000256" key="13">
    <source>
        <dbReference type="ARBA" id="ARBA00023211"/>
    </source>
</evidence>
<dbReference type="OrthoDB" id="9796223at2"/>
<proteinExistence type="inferred from homology"/>
<dbReference type="GO" id="GO:0016020">
    <property type="term" value="C:membrane"/>
    <property type="evidence" value="ECO:0007669"/>
    <property type="project" value="InterPro"/>
</dbReference>
<dbReference type="Pfam" id="PF02516">
    <property type="entry name" value="STT3"/>
    <property type="match status" value="1"/>
</dbReference>
<dbReference type="EMBL" id="QMIE01000001">
    <property type="protein sequence ID" value="TVM20016.1"/>
    <property type="molecule type" value="Genomic_DNA"/>
</dbReference>
<evidence type="ECO:0000256" key="8">
    <source>
        <dbReference type="ARBA" id="ARBA00022692"/>
    </source>
</evidence>
<keyword evidence="13" id="KW-0464">Manganese</keyword>
<accession>A0A7M3MKY0</accession>
<keyword evidence="6" id="KW-0328">Glycosyltransferase</keyword>
<protein>
    <submittedName>
        <fullName evidence="17">Uncharacterized protein</fullName>
    </submittedName>
</protein>
<feature type="domain" description="STT3/PglB/AglB core" evidence="16">
    <location>
        <begin position="547"/>
        <end position="663"/>
    </location>
</feature>
<evidence type="ECO:0000259" key="16">
    <source>
        <dbReference type="Pfam" id="PF21436"/>
    </source>
</evidence>
<reference evidence="17 18" key="1">
    <citation type="submission" date="2018-06" db="EMBL/GenBank/DDBJ databases">
        <title>Complete genome of Desulfovibrio indonesiensis P37SLT.</title>
        <authorList>
            <person name="Crispim J.S."/>
            <person name="Vidigal P.M.P."/>
            <person name="Silva L.C.F."/>
            <person name="Laguardia C.N."/>
            <person name="Araujo L.C."/>
            <person name="Dias R.S."/>
            <person name="Sousa M.P."/>
            <person name="Paula S.O."/>
            <person name="Silva C."/>
        </authorList>
    </citation>
    <scope>NUCLEOTIDE SEQUENCE [LARGE SCALE GENOMIC DNA]</scope>
    <source>
        <strain evidence="17 18">P37SLT</strain>
    </source>
</reference>
<evidence type="ECO:0000313" key="17">
    <source>
        <dbReference type="EMBL" id="TVM20016.1"/>
    </source>
</evidence>
<feature type="transmembrane region" description="Helical" evidence="14">
    <location>
        <begin position="168"/>
        <end position="185"/>
    </location>
</feature>
<feature type="transmembrane region" description="Helical" evidence="14">
    <location>
        <begin position="197"/>
        <end position="214"/>
    </location>
</feature>
<dbReference type="GO" id="GO:0046872">
    <property type="term" value="F:metal ion binding"/>
    <property type="evidence" value="ECO:0007669"/>
    <property type="project" value="UniProtKB-KW"/>
</dbReference>
<feature type="domain" description="Oligosaccharyl transferase STT3 N-terminal" evidence="15">
    <location>
        <begin position="137"/>
        <end position="511"/>
    </location>
</feature>
<evidence type="ECO:0000256" key="2">
    <source>
        <dbReference type="ARBA" id="ARBA00001946"/>
    </source>
</evidence>
<comment type="cofactor">
    <cofactor evidence="2">
        <name>Mg(2+)</name>
        <dbReference type="ChEBI" id="CHEBI:18420"/>
    </cofactor>
</comment>
<dbReference type="UniPathway" id="UPA00378"/>
<feature type="transmembrane region" description="Helical" evidence="14">
    <location>
        <begin position="144"/>
        <end position="163"/>
    </location>
</feature>
<evidence type="ECO:0000259" key="15">
    <source>
        <dbReference type="Pfam" id="PF02516"/>
    </source>
</evidence>
<comment type="pathway">
    <text evidence="4">Protein modification; protein glycosylation.</text>
</comment>
<organism evidence="17 18">
    <name type="scientific">Oceanidesulfovibrio indonesiensis</name>
    <dbReference type="NCBI Taxonomy" id="54767"/>
    <lineage>
        <taxon>Bacteria</taxon>
        <taxon>Pseudomonadati</taxon>
        <taxon>Thermodesulfobacteriota</taxon>
        <taxon>Desulfovibrionia</taxon>
        <taxon>Desulfovibrionales</taxon>
        <taxon>Desulfovibrionaceae</taxon>
        <taxon>Oceanidesulfovibrio</taxon>
    </lineage>
</organism>
<evidence type="ECO:0000313" key="18">
    <source>
        <dbReference type="Proteomes" id="UP000448292"/>
    </source>
</evidence>
<comment type="similarity">
    <text evidence="5">Belongs to the STT3 family.</text>
</comment>
<feature type="transmembrane region" description="Helical" evidence="14">
    <location>
        <begin position="347"/>
        <end position="369"/>
    </location>
</feature>
<dbReference type="InterPro" id="IPR003674">
    <property type="entry name" value="Oligo_trans_STT3"/>
</dbReference>
<gene>
    <name evidence="17" type="ORF">DPQ33_01960</name>
</gene>
<evidence type="ECO:0000256" key="11">
    <source>
        <dbReference type="ARBA" id="ARBA00022989"/>
    </source>
</evidence>
<evidence type="ECO:0000256" key="14">
    <source>
        <dbReference type="SAM" id="Phobius"/>
    </source>
</evidence>